<accession>A0ACC3S901</accession>
<protein>
    <submittedName>
        <fullName evidence="1">Uncharacterized protein</fullName>
    </submittedName>
</protein>
<evidence type="ECO:0000313" key="2">
    <source>
        <dbReference type="Proteomes" id="UP001320706"/>
    </source>
</evidence>
<comment type="caution">
    <text evidence="1">The sequence shown here is derived from an EMBL/GenBank/DDBJ whole genome shotgun (WGS) entry which is preliminary data.</text>
</comment>
<dbReference type="Proteomes" id="UP001320706">
    <property type="component" value="Unassembled WGS sequence"/>
</dbReference>
<reference evidence="1" key="1">
    <citation type="submission" date="2024-02" db="EMBL/GenBank/DDBJ databases">
        <title>Metagenome Assembled Genome of Zalaria obscura JY119.</title>
        <authorList>
            <person name="Vighnesh L."/>
            <person name="Jagadeeshwari U."/>
            <person name="Venkata Ramana C."/>
            <person name="Sasikala C."/>
        </authorList>
    </citation>
    <scope>NUCLEOTIDE SEQUENCE</scope>
    <source>
        <strain evidence="1">JY119</strain>
    </source>
</reference>
<evidence type="ECO:0000313" key="1">
    <source>
        <dbReference type="EMBL" id="KAK8201943.1"/>
    </source>
</evidence>
<proteinExistence type="predicted"/>
<organism evidence="1 2">
    <name type="scientific">Zalaria obscura</name>
    <dbReference type="NCBI Taxonomy" id="2024903"/>
    <lineage>
        <taxon>Eukaryota</taxon>
        <taxon>Fungi</taxon>
        <taxon>Dikarya</taxon>
        <taxon>Ascomycota</taxon>
        <taxon>Pezizomycotina</taxon>
        <taxon>Dothideomycetes</taxon>
        <taxon>Dothideomycetidae</taxon>
        <taxon>Dothideales</taxon>
        <taxon>Zalariaceae</taxon>
        <taxon>Zalaria</taxon>
    </lineage>
</organism>
<keyword evidence="2" id="KW-1185">Reference proteome</keyword>
<name>A0ACC3S901_9PEZI</name>
<dbReference type="EMBL" id="JAMKPW020000033">
    <property type="protein sequence ID" value="KAK8201943.1"/>
    <property type="molecule type" value="Genomic_DNA"/>
</dbReference>
<gene>
    <name evidence="1" type="ORF">M8818_005468</name>
</gene>
<sequence length="128" mass="14010">MFGTWKGVAHGMKVRHTHSPTRASASAAASSRLRNILPRNISNTARTPQRIPITHVQPPACLIARRKLNGHIIPPASGLPAARLAPTILLSRPSSRRIVEDEHDAVANRPYYRVQRLPSPVDVAEPVV</sequence>